<dbReference type="InterPro" id="IPR001202">
    <property type="entry name" value="WW_dom"/>
</dbReference>
<comment type="subcellular location">
    <subcellularLocation>
        <location evidence="2">Cytoplasm</location>
    </subcellularLocation>
    <subcellularLocation>
        <location evidence="1">Nucleus</location>
    </subcellularLocation>
</comment>
<evidence type="ECO:0000313" key="8">
    <source>
        <dbReference type="Proteomes" id="UP000013827"/>
    </source>
</evidence>
<dbReference type="STRING" id="2903.R1D355"/>
<evidence type="ECO:0000256" key="1">
    <source>
        <dbReference type="ARBA" id="ARBA00004123"/>
    </source>
</evidence>
<organism evidence="7 8">
    <name type="scientific">Emiliania huxleyi (strain CCMP1516)</name>
    <dbReference type="NCBI Taxonomy" id="280463"/>
    <lineage>
        <taxon>Eukaryota</taxon>
        <taxon>Haptista</taxon>
        <taxon>Haptophyta</taxon>
        <taxon>Prymnesiophyceae</taxon>
        <taxon>Isochrysidales</taxon>
        <taxon>Noelaerhabdaceae</taxon>
        <taxon>Emiliania</taxon>
    </lineage>
</organism>
<evidence type="ECO:0000256" key="2">
    <source>
        <dbReference type="ARBA" id="ARBA00004496"/>
    </source>
</evidence>
<dbReference type="Pfam" id="PF00397">
    <property type="entry name" value="WW"/>
    <property type="match status" value="1"/>
</dbReference>
<sequence>MPTDEELLQQNPDARGLIEAGVPREEVLAGLRQAAEEAAANPTPPPLSRKVSEGPLPPGWEERFDPSTGRRYYVDYATKTTSWVRPQPTGPMSPRDHLKSAGFREYPAATTQPTAAGLPESSSFPQGGEMDPEMAAAMKIAEAADAAEAAEAKAKEKEKASAAAFEARMAAREAAEAKTTALGKKNKGALHKLKKEVGKALAAPPPGALGPVAYQRSTSNIPSRARQNSTSGKLEEIDGILAALRSESTPFDLREKGAAELRKMCSRATSAEIPLVLLDELGEASKPALQRTLCEAIACAVESHHKALLESGAALFITPLLSSTDPRVQRGALGLLQILCRSNEACTNQLVDVGAAPALLGLLSSASELTESRTVALQLVATIMEQPDGARAMLASGVAEPLCTTLIHASGLAPCSPRAGAEARPRRRRWESSRRALGGGAKGWVSLSTASAPSTRPTRRPSSKRCETPRRCPPSSRSWGRRTRMRVRAP</sequence>
<evidence type="ECO:0000256" key="4">
    <source>
        <dbReference type="ARBA" id="ARBA00023242"/>
    </source>
</evidence>
<dbReference type="Gene3D" id="1.25.10.10">
    <property type="entry name" value="Leucine-rich Repeat Variant"/>
    <property type="match status" value="1"/>
</dbReference>
<keyword evidence="4" id="KW-0539">Nucleus</keyword>
<evidence type="ECO:0000256" key="3">
    <source>
        <dbReference type="ARBA" id="ARBA00022490"/>
    </source>
</evidence>
<evidence type="ECO:0000256" key="5">
    <source>
        <dbReference type="SAM" id="MobiDB-lite"/>
    </source>
</evidence>
<keyword evidence="8" id="KW-1185">Reference proteome</keyword>
<dbReference type="AlphaFoldDB" id="A0A0D3I1X6"/>
<dbReference type="KEGG" id="ehx:EMIHUDRAFT_97179"/>
<dbReference type="RefSeq" id="XP_005757690.1">
    <property type="nucleotide sequence ID" value="XM_005757633.1"/>
</dbReference>
<evidence type="ECO:0000313" key="7">
    <source>
        <dbReference type="EnsemblProtists" id="EOD05261"/>
    </source>
</evidence>
<dbReference type="SMART" id="SM00185">
    <property type="entry name" value="ARM"/>
    <property type="match status" value="2"/>
</dbReference>
<dbReference type="SUPFAM" id="SSF51045">
    <property type="entry name" value="WW domain"/>
    <property type="match status" value="1"/>
</dbReference>
<dbReference type="EnsemblProtists" id="EOD05261">
    <property type="protein sequence ID" value="EOD05261"/>
    <property type="gene ID" value="EMIHUDRAFT_97179"/>
</dbReference>
<accession>A0A0D3I1X6</accession>
<feature type="region of interest" description="Disordered" evidence="5">
    <location>
        <begin position="1"/>
        <end position="65"/>
    </location>
</feature>
<dbReference type="PaxDb" id="2903-EOD05261"/>
<dbReference type="InterPro" id="IPR016024">
    <property type="entry name" value="ARM-type_fold"/>
</dbReference>
<dbReference type="InterPro" id="IPR000225">
    <property type="entry name" value="Armadillo"/>
</dbReference>
<dbReference type="InterPro" id="IPR051583">
    <property type="entry name" value="YAP1"/>
</dbReference>
<dbReference type="GO" id="GO:0005737">
    <property type="term" value="C:cytoplasm"/>
    <property type="evidence" value="ECO:0007669"/>
    <property type="project" value="UniProtKB-SubCell"/>
</dbReference>
<feature type="compositionally biased region" description="Polar residues" evidence="5">
    <location>
        <begin position="215"/>
        <end position="232"/>
    </location>
</feature>
<dbReference type="GeneID" id="17251483"/>
<dbReference type="GO" id="GO:0005634">
    <property type="term" value="C:nucleus"/>
    <property type="evidence" value="ECO:0007669"/>
    <property type="project" value="UniProtKB-SubCell"/>
</dbReference>
<dbReference type="PROSITE" id="PS01159">
    <property type="entry name" value="WW_DOMAIN_1"/>
    <property type="match status" value="1"/>
</dbReference>
<evidence type="ECO:0000259" key="6">
    <source>
        <dbReference type="PROSITE" id="PS50020"/>
    </source>
</evidence>
<protein>
    <recommendedName>
        <fullName evidence="6">WW domain-containing protein</fullName>
    </recommendedName>
</protein>
<name>A0A0D3I1X6_EMIH1</name>
<reference evidence="7" key="2">
    <citation type="submission" date="2024-10" db="UniProtKB">
        <authorList>
            <consortium name="EnsemblProtists"/>
        </authorList>
    </citation>
    <scope>IDENTIFICATION</scope>
</reference>
<dbReference type="CDD" id="cd00201">
    <property type="entry name" value="WW"/>
    <property type="match status" value="1"/>
</dbReference>
<dbReference type="InterPro" id="IPR011989">
    <property type="entry name" value="ARM-like"/>
</dbReference>
<dbReference type="GO" id="GO:0035329">
    <property type="term" value="P:hippo signaling"/>
    <property type="evidence" value="ECO:0007669"/>
    <property type="project" value="TreeGrafter"/>
</dbReference>
<dbReference type="HOGENOM" id="CLU_557166_0_0_1"/>
<dbReference type="PANTHER" id="PTHR17616:SF8">
    <property type="entry name" value="TRANSCRIPTIONAL COACTIVATOR YORKIE"/>
    <property type="match status" value="1"/>
</dbReference>
<reference evidence="8" key="1">
    <citation type="journal article" date="2013" name="Nature">
        <title>Pan genome of the phytoplankton Emiliania underpins its global distribution.</title>
        <authorList>
            <person name="Read B.A."/>
            <person name="Kegel J."/>
            <person name="Klute M.J."/>
            <person name="Kuo A."/>
            <person name="Lefebvre S.C."/>
            <person name="Maumus F."/>
            <person name="Mayer C."/>
            <person name="Miller J."/>
            <person name="Monier A."/>
            <person name="Salamov A."/>
            <person name="Young J."/>
            <person name="Aguilar M."/>
            <person name="Claverie J.M."/>
            <person name="Frickenhaus S."/>
            <person name="Gonzalez K."/>
            <person name="Herman E.K."/>
            <person name="Lin Y.C."/>
            <person name="Napier J."/>
            <person name="Ogata H."/>
            <person name="Sarno A.F."/>
            <person name="Shmutz J."/>
            <person name="Schroeder D."/>
            <person name="de Vargas C."/>
            <person name="Verret F."/>
            <person name="von Dassow P."/>
            <person name="Valentin K."/>
            <person name="Van de Peer Y."/>
            <person name="Wheeler G."/>
            <person name="Dacks J.B."/>
            <person name="Delwiche C.F."/>
            <person name="Dyhrman S.T."/>
            <person name="Glockner G."/>
            <person name="John U."/>
            <person name="Richards T."/>
            <person name="Worden A.Z."/>
            <person name="Zhang X."/>
            <person name="Grigoriev I.V."/>
            <person name="Allen A.E."/>
            <person name="Bidle K."/>
            <person name="Borodovsky M."/>
            <person name="Bowler C."/>
            <person name="Brownlee C."/>
            <person name="Cock J.M."/>
            <person name="Elias M."/>
            <person name="Gladyshev V.N."/>
            <person name="Groth M."/>
            <person name="Guda C."/>
            <person name="Hadaegh A."/>
            <person name="Iglesias-Rodriguez M.D."/>
            <person name="Jenkins J."/>
            <person name="Jones B.M."/>
            <person name="Lawson T."/>
            <person name="Leese F."/>
            <person name="Lindquist E."/>
            <person name="Lobanov A."/>
            <person name="Lomsadze A."/>
            <person name="Malik S.B."/>
            <person name="Marsh M.E."/>
            <person name="Mackinder L."/>
            <person name="Mock T."/>
            <person name="Mueller-Roeber B."/>
            <person name="Pagarete A."/>
            <person name="Parker M."/>
            <person name="Probert I."/>
            <person name="Quesneville H."/>
            <person name="Raines C."/>
            <person name="Rensing S.A."/>
            <person name="Riano-Pachon D.M."/>
            <person name="Richier S."/>
            <person name="Rokitta S."/>
            <person name="Shiraiwa Y."/>
            <person name="Soanes D.M."/>
            <person name="van der Giezen M."/>
            <person name="Wahlund T.M."/>
            <person name="Williams B."/>
            <person name="Wilson W."/>
            <person name="Wolfe G."/>
            <person name="Wurch L.L."/>
        </authorList>
    </citation>
    <scope>NUCLEOTIDE SEQUENCE</scope>
</reference>
<dbReference type="PANTHER" id="PTHR17616">
    <property type="entry name" value="YES-ASSOCIATED PROTEIN YAP1 FAMILY MEMBER"/>
    <property type="match status" value="1"/>
</dbReference>
<dbReference type="SMART" id="SM00456">
    <property type="entry name" value="WW"/>
    <property type="match status" value="1"/>
</dbReference>
<dbReference type="SUPFAM" id="SSF48371">
    <property type="entry name" value="ARM repeat"/>
    <property type="match status" value="1"/>
</dbReference>
<feature type="compositionally biased region" description="Basic residues" evidence="5">
    <location>
        <begin position="479"/>
        <end position="490"/>
    </location>
</feature>
<keyword evidence="3" id="KW-0963">Cytoplasm</keyword>
<dbReference type="Gene3D" id="2.20.70.10">
    <property type="match status" value="1"/>
</dbReference>
<dbReference type="Proteomes" id="UP000013827">
    <property type="component" value="Unassembled WGS sequence"/>
</dbReference>
<feature type="region of interest" description="Disordered" evidence="5">
    <location>
        <begin position="415"/>
        <end position="490"/>
    </location>
</feature>
<dbReference type="InterPro" id="IPR036020">
    <property type="entry name" value="WW_dom_sf"/>
</dbReference>
<dbReference type="GO" id="GO:0003713">
    <property type="term" value="F:transcription coactivator activity"/>
    <property type="evidence" value="ECO:0007669"/>
    <property type="project" value="TreeGrafter"/>
</dbReference>
<dbReference type="PROSITE" id="PS50020">
    <property type="entry name" value="WW_DOMAIN_2"/>
    <property type="match status" value="1"/>
</dbReference>
<feature type="domain" description="WW" evidence="6">
    <location>
        <begin position="54"/>
        <end position="88"/>
    </location>
</feature>
<feature type="region of interest" description="Disordered" evidence="5">
    <location>
        <begin position="82"/>
        <end position="130"/>
    </location>
</feature>
<dbReference type="GO" id="GO:0045944">
    <property type="term" value="P:positive regulation of transcription by RNA polymerase II"/>
    <property type="evidence" value="ECO:0007669"/>
    <property type="project" value="TreeGrafter"/>
</dbReference>
<feature type="region of interest" description="Disordered" evidence="5">
    <location>
        <begin position="211"/>
        <end position="232"/>
    </location>
</feature>
<proteinExistence type="predicted"/>
<feature type="compositionally biased region" description="Polar residues" evidence="5">
    <location>
        <begin position="109"/>
        <end position="125"/>
    </location>
</feature>